<proteinExistence type="predicted"/>
<dbReference type="PATRIC" id="fig|1319815.3.peg.1318"/>
<dbReference type="HOGENOM" id="CLU_083758_1_0_0"/>
<dbReference type="AlphaFoldDB" id="U7VAK4"/>
<accession>U7VAK4</accession>
<dbReference type="Proteomes" id="UP000017081">
    <property type="component" value="Unassembled WGS sequence"/>
</dbReference>
<keyword evidence="1" id="KW-0862">Zinc</keyword>
<comment type="caution">
    <text evidence="2">The sequence shown here is derived from an EMBL/GenBank/DDBJ whole genome shotgun (WGS) entry which is preliminary data.</text>
</comment>
<organism evidence="2 3">
    <name type="scientific">Cetobacterium somerae ATCC BAA-474</name>
    <dbReference type="NCBI Taxonomy" id="1319815"/>
    <lineage>
        <taxon>Bacteria</taxon>
        <taxon>Fusobacteriati</taxon>
        <taxon>Fusobacteriota</taxon>
        <taxon>Fusobacteriia</taxon>
        <taxon>Fusobacteriales</taxon>
        <taxon>Fusobacteriaceae</taxon>
        <taxon>Cetobacterium</taxon>
    </lineage>
</organism>
<feature type="binding site" evidence="1">
    <location>
        <position position="187"/>
    </location>
    <ligand>
        <name>Zn(2+)</name>
        <dbReference type="ChEBI" id="CHEBI:29105"/>
    </ligand>
</feature>
<dbReference type="PANTHER" id="PTHR30037:SF4">
    <property type="entry name" value="DNA-3-METHYLADENINE GLYCOSYLASE I"/>
    <property type="match status" value="1"/>
</dbReference>
<feature type="binding site" evidence="1">
    <location>
        <position position="16"/>
    </location>
    <ligand>
        <name>Zn(2+)</name>
        <dbReference type="ChEBI" id="CHEBI:29105"/>
    </ligand>
</feature>
<keyword evidence="3" id="KW-1185">Reference proteome</keyword>
<dbReference type="SUPFAM" id="SSF48150">
    <property type="entry name" value="DNA-glycosylase"/>
    <property type="match status" value="1"/>
</dbReference>
<sequence>MILCDKNLEGDYMIRCPWCESSDLYRKYHDEEWGKPVYDDRTHFEFLVLESAQSGLSWITILKKRENYRVEYDNFNPDIVALYDEDKILKMLENPGIVRYRKKIESSISNAKEFLKIQKEFGSFNEYIWSFTEKKIIKNNWTTLSEVPAKTELSDTIAKDLKKRGFKFLGSTTVYSYLQAIGIVNDHLLECQFRD</sequence>
<keyword evidence="1" id="KW-0479">Metal-binding</keyword>
<feature type="binding site" evidence="1">
    <location>
        <position position="29"/>
    </location>
    <ligand>
        <name>Zn(2+)</name>
        <dbReference type="ChEBI" id="CHEBI:29105"/>
    </ligand>
</feature>
<reference evidence="2 3" key="1">
    <citation type="submission" date="2013-08" db="EMBL/GenBank/DDBJ databases">
        <authorList>
            <person name="Weinstock G."/>
            <person name="Sodergren E."/>
            <person name="Wylie T."/>
            <person name="Fulton L."/>
            <person name="Fulton R."/>
            <person name="Fronick C."/>
            <person name="O'Laughlin M."/>
            <person name="Godfrey J."/>
            <person name="Miner T."/>
            <person name="Herter B."/>
            <person name="Appelbaum E."/>
            <person name="Cordes M."/>
            <person name="Lek S."/>
            <person name="Wollam A."/>
            <person name="Pepin K.H."/>
            <person name="Palsikar V.B."/>
            <person name="Mitreva M."/>
            <person name="Wilson R.K."/>
        </authorList>
    </citation>
    <scope>NUCLEOTIDE SEQUENCE [LARGE SCALE GENOMIC DNA]</scope>
    <source>
        <strain evidence="2 3">ATCC BAA-474</strain>
    </source>
</reference>
<dbReference type="GO" id="GO:0008725">
    <property type="term" value="F:DNA-3-methyladenine glycosylase activity"/>
    <property type="evidence" value="ECO:0007669"/>
    <property type="project" value="InterPro"/>
</dbReference>
<dbReference type="GO" id="GO:0046872">
    <property type="term" value="F:metal ion binding"/>
    <property type="evidence" value="ECO:0007669"/>
    <property type="project" value="UniProtKB-KW"/>
</dbReference>
<feature type="binding site" evidence="1">
    <location>
        <position position="191"/>
    </location>
    <ligand>
        <name>Zn(2+)</name>
        <dbReference type="ChEBI" id="CHEBI:29105"/>
    </ligand>
</feature>
<dbReference type="InterPro" id="IPR052891">
    <property type="entry name" value="DNA-3mA_glycosylase"/>
</dbReference>
<evidence type="ECO:0008006" key="4">
    <source>
        <dbReference type="Google" id="ProtNLM"/>
    </source>
</evidence>
<dbReference type="InterPro" id="IPR005019">
    <property type="entry name" value="Adenine_glyco"/>
</dbReference>
<dbReference type="EMBL" id="AXZF01000053">
    <property type="protein sequence ID" value="ERT68722.1"/>
    <property type="molecule type" value="Genomic_DNA"/>
</dbReference>
<dbReference type="Pfam" id="PF03352">
    <property type="entry name" value="Adenine_glyco"/>
    <property type="match status" value="1"/>
</dbReference>
<protein>
    <recommendedName>
        <fullName evidence="4">DNA-3-methyladenine glycosylase I</fullName>
    </recommendedName>
</protein>
<dbReference type="InterPro" id="IPR011257">
    <property type="entry name" value="DNA_glycosylase"/>
</dbReference>
<dbReference type="eggNOG" id="COG2818">
    <property type="taxonomic scope" value="Bacteria"/>
</dbReference>
<name>U7VAK4_9FUSO</name>
<dbReference type="GO" id="GO:0006284">
    <property type="term" value="P:base-excision repair"/>
    <property type="evidence" value="ECO:0007669"/>
    <property type="project" value="InterPro"/>
</dbReference>
<dbReference type="Gene3D" id="1.10.340.30">
    <property type="entry name" value="Hypothetical protein, domain 2"/>
    <property type="match status" value="1"/>
</dbReference>
<dbReference type="PANTHER" id="PTHR30037">
    <property type="entry name" value="DNA-3-METHYLADENINE GLYCOSYLASE 1"/>
    <property type="match status" value="1"/>
</dbReference>
<evidence type="ECO:0000256" key="1">
    <source>
        <dbReference type="PIRSR" id="PIRSR605019-1"/>
    </source>
</evidence>
<dbReference type="STRING" id="1319815.HMPREF0202_01372"/>
<evidence type="ECO:0000313" key="3">
    <source>
        <dbReference type="Proteomes" id="UP000017081"/>
    </source>
</evidence>
<gene>
    <name evidence="2" type="ORF">HMPREF0202_01372</name>
</gene>
<evidence type="ECO:0000313" key="2">
    <source>
        <dbReference type="EMBL" id="ERT68722.1"/>
    </source>
</evidence>